<accession>A0A5H2UHB3</accession>
<dbReference type="EMBL" id="MK257723">
    <property type="protein sequence ID" value="AZU99402.1"/>
    <property type="molecule type" value="Genomic_DNA"/>
</dbReference>
<evidence type="ECO:0000313" key="2">
    <source>
        <dbReference type="Proteomes" id="UP000326596"/>
    </source>
</evidence>
<sequence>MNAVKIQRGTKLLDNLGTIVGMITGFDCTVQLQNKTLQYWHVDVDDNEDCYSMELQYILNKYILA</sequence>
<organism evidence="1 2">
    <name type="scientific">Acinetobacter phage vB_AbaP_APK37</name>
    <dbReference type="NCBI Taxonomy" id="2500564"/>
    <lineage>
        <taxon>Viruses</taxon>
        <taxon>Duplodnaviria</taxon>
        <taxon>Heunggongvirae</taxon>
        <taxon>Uroviricota</taxon>
        <taxon>Caudoviricetes</taxon>
        <taxon>Autographivirales</taxon>
        <taxon>Autoscriptoviridae</taxon>
        <taxon>Beijerinckvirinae</taxon>
        <taxon>Friunavirus</taxon>
        <taxon>Friunavirus APK37</taxon>
    </lineage>
</organism>
<name>A0A5H2UHB3_9CAUD</name>
<evidence type="ECO:0000313" key="1">
    <source>
        <dbReference type="EMBL" id="AZU99402.1"/>
    </source>
</evidence>
<gene>
    <name evidence="1" type="ORF">APK37_01</name>
</gene>
<reference evidence="1 2" key="1">
    <citation type="submission" date="2018-12" db="EMBL/GenBank/DDBJ databases">
        <authorList>
            <person name="Popova A.V."/>
            <person name="Shneider M.M."/>
            <person name="Mikhailova Y.V."/>
            <person name="Shagin D.A."/>
        </authorList>
    </citation>
    <scope>NUCLEOTIDE SEQUENCE [LARGE SCALE GENOMIC DNA]</scope>
</reference>
<keyword evidence="2" id="KW-1185">Reference proteome</keyword>
<protein>
    <submittedName>
        <fullName evidence="1">Uncharacterized protein</fullName>
    </submittedName>
</protein>
<dbReference type="Proteomes" id="UP000326596">
    <property type="component" value="Segment"/>
</dbReference>
<proteinExistence type="predicted"/>